<name>A0AAU8J873_9CYAN</name>
<reference evidence="1" key="1">
    <citation type="submission" date="2024-07" db="EMBL/GenBank/DDBJ databases">
        <authorList>
            <person name="Kim Y.J."/>
            <person name="Jeong J.Y."/>
        </authorList>
    </citation>
    <scope>NUCLEOTIDE SEQUENCE</scope>
    <source>
        <strain evidence="1">GIHE-MW2</strain>
    </source>
</reference>
<dbReference type="AlphaFoldDB" id="A0AAU8J873"/>
<organism evidence="1">
    <name type="scientific">Planktothricoides raciborskii GIHE-MW2</name>
    <dbReference type="NCBI Taxonomy" id="2792601"/>
    <lineage>
        <taxon>Bacteria</taxon>
        <taxon>Bacillati</taxon>
        <taxon>Cyanobacteriota</taxon>
        <taxon>Cyanophyceae</taxon>
        <taxon>Oscillatoriophycideae</taxon>
        <taxon>Oscillatoriales</taxon>
        <taxon>Oscillatoriaceae</taxon>
        <taxon>Planktothricoides</taxon>
    </lineage>
</organism>
<dbReference type="EMBL" id="CP159837">
    <property type="protein sequence ID" value="XCM35027.1"/>
    <property type="molecule type" value="Genomic_DNA"/>
</dbReference>
<gene>
    <name evidence="1" type="ORF">ABWT76_003678</name>
</gene>
<accession>A0AAU8J873</accession>
<protein>
    <submittedName>
        <fullName evidence="1">Uncharacterized protein</fullName>
    </submittedName>
</protein>
<proteinExistence type="predicted"/>
<evidence type="ECO:0000313" key="1">
    <source>
        <dbReference type="EMBL" id="XCM35027.1"/>
    </source>
</evidence>
<dbReference type="RefSeq" id="WP_156331724.1">
    <property type="nucleotide sequence ID" value="NZ_CP159837.1"/>
</dbReference>
<sequence>MTVHNGHSPSDRELRLNLVIGLYSEELKFRNPHQSILIKSFADDWSRRSPR</sequence>